<dbReference type="RefSeq" id="WP_015107092.1">
    <property type="nucleotide sequence ID" value="NZ_AP026684.1"/>
</dbReference>
<gene>
    <name evidence="4" type="ORF">HHE01_06360</name>
</gene>
<dbReference type="PANTHER" id="PTHR44169">
    <property type="entry name" value="NADPH-DEPENDENT 1-ACYLDIHYDROXYACETONE PHOSPHATE REDUCTASE"/>
    <property type="match status" value="1"/>
</dbReference>
<accession>A0A0K2YCY1</accession>
<dbReference type="SUPFAM" id="SSF51735">
    <property type="entry name" value="NAD(P)-binding Rossmann-fold domains"/>
    <property type="match status" value="1"/>
</dbReference>
<dbReference type="PRINTS" id="PR00081">
    <property type="entry name" value="GDHRDH"/>
</dbReference>
<keyword evidence="5" id="KW-1185">Reference proteome</keyword>
<protein>
    <submittedName>
        <fullName evidence="4">Short-chain dehydrogenase/reductase SDR</fullName>
    </submittedName>
</protein>
<evidence type="ECO:0000256" key="2">
    <source>
        <dbReference type="ARBA" id="ARBA00023002"/>
    </source>
</evidence>
<dbReference type="GeneID" id="76197338"/>
<organism evidence="4 5">
    <name type="scientific">Helicobacter heilmannii</name>
    <dbReference type="NCBI Taxonomy" id="35817"/>
    <lineage>
        <taxon>Bacteria</taxon>
        <taxon>Pseudomonadati</taxon>
        <taxon>Campylobacterota</taxon>
        <taxon>Epsilonproteobacteria</taxon>
        <taxon>Campylobacterales</taxon>
        <taxon>Helicobacteraceae</taxon>
        <taxon>Helicobacter</taxon>
    </lineage>
</organism>
<dbReference type="Pfam" id="PF00106">
    <property type="entry name" value="adh_short"/>
    <property type="match status" value="1"/>
</dbReference>
<reference evidence="5" key="1">
    <citation type="submission" date="2014-12" db="EMBL/GenBank/DDBJ databases">
        <authorList>
            <person name="Smet A."/>
        </authorList>
    </citation>
    <scope>NUCLEOTIDE SEQUENCE [LARGE SCALE GENOMIC DNA]</scope>
</reference>
<dbReference type="GO" id="GO:0016491">
    <property type="term" value="F:oxidoreductase activity"/>
    <property type="evidence" value="ECO:0007669"/>
    <property type="project" value="UniProtKB-KW"/>
</dbReference>
<dbReference type="InterPro" id="IPR002347">
    <property type="entry name" value="SDR_fam"/>
</dbReference>
<proteinExistence type="inferred from homology"/>
<dbReference type="Proteomes" id="UP000046090">
    <property type="component" value="Unassembled WGS sequence"/>
</dbReference>
<evidence type="ECO:0000313" key="5">
    <source>
        <dbReference type="Proteomes" id="UP000046090"/>
    </source>
</evidence>
<evidence type="ECO:0000256" key="3">
    <source>
        <dbReference type="RuleBase" id="RU000363"/>
    </source>
</evidence>
<dbReference type="InterPro" id="IPR036291">
    <property type="entry name" value="NAD(P)-bd_dom_sf"/>
</dbReference>
<comment type="similarity">
    <text evidence="1 3">Belongs to the short-chain dehydrogenases/reductases (SDR) family.</text>
</comment>
<dbReference type="EMBL" id="CDMK01000002">
    <property type="protein sequence ID" value="CRI34835.1"/>
    <property type="molecule type" value="Genomic_DNA"/>
</dbReference>
<dbReference type="AlphaFoldDB" id="A0A0K2YCY1"/>
<keyword evidence="2" id="KW-0560">Oxidoreductase</keyword>
<dbReference type="Gene3D" id="3.40.50.720">
    <property type="entry name" value="NAD(P)-binding Rossmann-like Domain"/>
    <property type="match status" value="1"/>
</dbReference>
<evidence type="ECO:0000313" key="4">
    <source>
        <dbReference type="EMBL" id="CRI34835.1"/>
    </source>
</evidence>
<dbReference type="PRINTS" id="PR00080">
    <property type="entry name" value="SDRFAMILY"/>
</dbReference>
<name>A0A0K2YCY1_HELHE</name>
<evidence type="ECO:0000256" key="1">
    <source>
        <dbReference type="ARBA" id="ARBA00006484"/>
    </source>
</evidence>
<dbReference type="PANTHER" id="PTHR44169:SF6">
    <property type="entry name" value="NADPH-DEPENDENT 1-ACYLDIHYDROXYACETONE PHOSPHATE REDUCTASE"/>
    <property type="match status" value="1"/>
</dbReference>
<sequence>MLEVVLTGASSGIGLACAKALLQKGYKVYALSRHATKIESLEHPHCVRLDCDLQDEGQIIKTTDAILTQEKELFALINNAGYGMFGALEEQPINQARALFETNLFSVGVLCSRLLPPLRANTRLRASTRLAPKIINVASSAGRSTTLFLGWYHASKYALEAYSDCLRAELLPLGVQVALIEPGAIKTKWDAGLTNALRPKSPYALELEKTHAYFKKAYENASPASLVANTIIKALESKQPKTRYLVGKKAHLLVWSKALLPDKIYDWILRKEILK</sequence>